<dbReference type="EMBL" id="JAVHJL010000007">
    <property type="protein sequence ID" value="KAK6500533.1"/>
    <property type="molecule type" value="Genomic_DNA"/>
</dbReference>
<keyword evidence="4" id="KW-1185">Reference proteome</keyword>
<name>A0AAV9W416_9PEZI</name>
<dbReference type="Proteomes" id="UP001370758">
    <property type="component" value="Unassembled WGS sequence"/>
</dbReference>
<comment type="caution">
    <text evidence="3">The sequence shown here is derived from an EMBL/GenBank/DDBJ whole genome shotgun (WGS) entry which is preliminary data.</text>
</comment>
<evidence type="ECO:0000256" key="1">
    <source>
        <dbReference type="SAM" id="MobiDB-lite"/>
    </source>
</evidence>
<dbReference type="AlphaFoldDB" id="A0AAV9W416"/>
<organism evidence="3 4">
    <name type="scientific">Arthrobotrys musiformis</name>
    <dbReference type="NCBI Taxonomy" id="47236"/>
    <lineage>
        <taxon>Eukaryota</taxon>
        <taxon>Fungi</taxon>
        <taxon>Dikarya</taxon>
        <taxon>Ascomycota</taxon>
        <taxon>Pezizomycotina</taxon>
        <taxon>Orbiliomycetes</taxon>
        <taxon>Orbiliales</taxon>
        <taxon>Orbiliaceae</taxon>
        <taxon>Arthrobotrys</taxon>
    </lineage>
</organism>
<feature type="compositionally biased region" description="Basic and acidic residues" evidence="1">
    <location>
        <begin position="72"/>
        <end position="82"/>
    </location>
</feature>
<evidence type="ECO:0008006" key="5">
    <source>
        <dbReference type="Google" id="ProtNLM"/>
    </source>
</evidence>
<evidence type="ECO:0000313" key="4">
    <source>
        <dbReference type="Proteomes" id="UP001370758"/>
    </source>
</evidence>
<evidence type="ECO:0000313" key="3">
    <source>
        <dbReference type="EMBL" id="KAK6500533.1"/>
    </source>
</evidence>
<keyword evidence="2" id="KW-1133">Transmembrane helix</keyword>
<keyword evidence="2" id="KW-0812">Transmembrane</keyword>
<feature type="transmembrane region" description="Helical" evidence="2">
    <location>
        <begin position="41"/>
        <end position="62"/>
    </location>
</feature>
<reference evidence="3 4" key="1">
    <citation type="submission" date="2023-08" db="EMBL/GenBank/DDBJ databases">
        <authorList>
            <person name="Palmer J.M."/>
        </authorList>
    </citation>
    <scope>NUCLEOTIDE SEQUENCE [LARGE SCALE GENOMIC DNA]</scope>
    <source>
        <strain evidence="3 4">TWF481</strain>
    </source>
</reference>
<protein>
    <recommendedName>
        <fullName evidence="5">Mid2 domain-containing protein</fullName>
    </recommendedName>
</protein>
<keyword evidence="2" id="KW-0472">Membrane</keyword>
<evidence type="ECO:0000256" key="2">
    <source>
        <dbReference type="SAM" id="Phobius"/>
    </source>
</evidence>
<proteinExistence type="predicted"/>
<gene>
    <name evidence="3" type="ORF">TWF481_010876</name>
</gene>
<accession>A0AAV9W416</accession>
<sequence length="107" mass="11178">MSENTSASPSSTSDAAAIESYKSIVDDYVKNGLNLSNGAKIGIGVGAGIVGLVIIGMIIFIVTRLRRSKSSKLGDADADSRGGSETTILTDEQKAAEARRMRALNNM</sequence>
<feature type="region of interest" description="Disordered" evidence="1">
    <location>
        <begin position="68"/>
        <end position="95"/>
    </location>
</feature>